<dbReference type="Proteomes" id="UP000236161">
    <property type="component" value="Unassembled WGS sequence"/>
</dbReference>
<evidence type="ECO:0000313" key="1">
    <source>
        <dbReference type="EMBL" id="PKA49261.1"/>
    </source>
</evidence>
<evidence type="ECO:0008006" key="3">
    <source>
        <dbReference type="Google" id="ProtNLM"/>
    </source>
</evidence>
<dbReference type="AlphaFoldDB" id="A0A2I0A143"/>
<keyword evidence="2" id="KW-1185">Reference proteome</keyword>
<dbReference type="EMBL" id="KZ452039">
    <property type="protein sequence ID" value="PKA49261.1"/>
    <property type="molecule type" value="Genomic_DNA"/>
</dbReference>
<protein>
    <recommendedName>
        <fullName evidence="3">AT5G11810-like protein</fullName>
    </recommendedName>
</protein>
<reference evidence="1 2" key="1">
    <citation type="journal article" date="2017" name="Nature">
        <title>The Apostasia genome and the evolution of orchids.</title>
        <authorList>
            <person name="Zhang G.Q."/>
            <person name="Liu K.W."/>
            <person name="Li Z."/>
            <person name="Lohaus R."/>
            <person name="Hsiao Y.Y."/>
            <person name="Niu S.C."/>
            <person name="Wang J.Y."/>
            <person name="Lin Y.C."/>
            <person name="Xu Q."/>
            <person name="Chen L.J."/>
            <person name="Yoshida K."/>
            <person name="Fujiwara S."/>
            <person name="Wang Z.W."/>
            <person name="Zhang Y.Q."/>
            <person name="Mitsuda N."/>
            <person name="Wang M."/>
            <person name="Liu G.H."/>
            <person name="Pecoraro L."/>
            <person name="Huang H.X."/>
            <person name="Xiao X.J."/>
            <person name="Lin M."/>
            <person name="Wu X.Y."/>
            <person name="Wu W.L."/>
            <person name="Chen Y.Y."/>
            <person name="Chang S.B."/>
            <person name="Sakamoto S."/>
            <person name="Ohme-Takagi M."/>
            <person name="Yagi M."/>
            <person name="Zeng S.J."/>
            <person name="Shen C.Y."/>
            <person name="Yeh C.M."/>
            <person name="Luo Y.B."/>
            <person name="Tsai W.C."/>
            <person name="Van de Peer Y."/>
            <person name="Liu Z.J."/>
        </authorList>
    </citation>
    <scope>NUCLEOTIDE SEQUENCE [LARGE SCALE GENOMIC DNA]</scope>
    <source>
        <strain evidence="2">cv. Shenzhen</strain>
        <tissue evidence="1">Stem</tissue>
    </source>
</reference>
<proteinExistence type="predicted"/>
<dbReference type="PANTHER" id="PTHR35506:SF1">
    <property type="entry name" value="OS02G0135600 PROTEIN"/>
    <property type="match status" value="1"/>
</dbReference>
<evidence type="ECO:0000313" key="2">
    <source>
        <dbReference type="Proteomes" id="UP000236161"/>
    </source>
</evidence>
<dbReference type="STRING" id="1088818.A0A2I0A143"/>
<organism evidence="1 2">
    <name type="scientific">Apostasia shenzhenica</name>
    <dbReference type="NCBI Taxonomy" id="1088818"/>
    <lineage>
        <taxon>Eukaryota</taxon>
        <taxon>Viridiplantae</taxon>
        <taxon>Streptophyta</taxon>
        <taxon>Embryophyta</taxon>
        <taxon>Tracheophyta</taxon>
        <taxon>Spermatophyta</taxon>
        <taxon>Magnoliopsida</taxon>
        <taxon>Liliopsida</taxon>
        <taxon>Asparagales</taxon>
        <taxon>Orchidaceae</taxon>
        <taxon>Apostasioideae</taxon>
        <taxon>Apostasia</taxon>
    </lineage>
</organism>
<dbReference type="PANTHER" id="PTHR35506">
    <property type="entry name" value="OS02G0135600 PROTEIN"/>
    <property type="match status" value="1"/>
</dbReference>
<name>A0A2I0A143_9ASPA</name>
<sequence length="322" mass="36108">MADKPSRALVIYGDGIAPLVLSSHGNLHSFASRAACGFLSLRASHPSETEDERVTRDLSQLLDAYDFYLSEKNDATEANADLCSISKRFMGLRAAMVTSSPCVESFGRKLGFSILHYNELLKHHNSHSETSQEVPDNSAIVSEWLRLLGFLESNVLDNYDFDLLFLHIHSSEKLKEKKCIVASDIDVDRLNDLVGEIMGKANPRSAISSRLHFSIVLSYGSFSKDQKLYSLISSPLTQMNSDLSLLRPKQSYCIKGGHMLNDIRHHHPMLIAQLQEGVTRRDMAKAFSFEEFKENGANLAILSDRFLHEIAFKLWKAPKYGA</sequence>
<accession>A0A2I0A143</accession>
<gene>
    <name evidence="1" type="ORF">AXF42_Ash014163</name>
</gene>
<dbReference type="OrthoDB" id="1891406at2759"/>